<feature type="region of interest" description="Disordered" evidence="1">
    <location>
        <begin position="1"/>
        <end position="26"/>
    </location>
</feature>
<name>A0ABV0Z329_9TELE</name>
<keyword evidence="3" id="KW-1185">Reference proteome</keyword>
<feature type="compositionally biased region" description="Basic and acidic residues" evidence="1">
    <location>
        <begin position="65"/>
        <end position="79"/>
    </location>
</feature>
<evidence type="ECO:0000313" key="2">
    <source>
        <dbReference type="EMBL" id="MEQ2300020.1"/>
    </source>
</evidence>
<accession>A0ABV0Z329</accession>
<feature type="region of interest" description="Disordered" evidence="1">
    <location>
        <begin position="41"/>
        <end position="121"/>
    </location>
</feature>
<dbReference type="EMBL" id="JAHRIP010048803">
    <property type="protein sequence ID" value="MEQ2300020.1"/>
    <property type="molecule type" value="Genomic_DNA"/>
</dbReference>
<feature type="compositionally biased region" description="Polar residues" evidence="1">
    <location>
        <begin position="103"/>
        <end position="121"/>
    </location>
</feature>
<organism evidence="2 3">
    <name type="scientific">Ameca splendens</name>
    <dbReference type="NCBI Taxonomy" id="208324"/>
    <lineage>
        <taxon>Eukaryota</taxon>
        <taxon>Metazoa</taxon>
        <taxon>Chordata</taxon>
        <taxon>Craniata</taxon>
        <taxon>Vertebrata</taxon>
        <taxon>Euteleostomi</taxon>
        <taxon>Actinopterygii</taxon>
        <taxon>Neopterygii</taxon>
        <taxon>Teleostei</taxon>
        <taxon>Neoteleostei</taxon>
        <taxon>Acanthomorphata</taxon>
        <taxon>Ovalentaria</taxon>
        <taxon>Atherinomorphae</taxon>
        <taxon>Cyprinodontiformes</taxon>
        <taxon>Goodeidae</taxon>
        <taxon>Ameca</taxon>
    </lineage>
</organism>
<feature type="non-terminal residue" evidence="2">
    <location>
        <position position="1"/>
    </location>
</feature>
<evidence type="ECO:0000313" key="3">
    <source>
        <dbReference type="Proteomes" id="UP001469553"/>
    </source>
</evidence>
<dbReference type="Proteomes" id="UP001469553">
    <property type="component" value="Unassembled WGS sequence"/>
</dbReference>
<evidence type="ECO:0000256" key="1">
    <source>
        <dbReference type="SAM" id="MobiDB-lite"/>
    </source>
</evidence>
<reference evidence="2 3" key="1">
    <citation type="submission" date="2021-06" db="EMBL/GenBank/DDBJ databases">
        <authorList>
            <person name="Palmer J.M."/>
        </authorList>
    </citation>
    <scope>NUCLEOTIDE SEQUENCE [LARGE SCALE GENOMIC DNA]</scope>
    <source>
        <strain evidence="2 3">AS_MEX2019</strain>
        <tissue evidence="2">Muscle</tissue>
    </source>
</reference>
<comment type="caution">
    <text evidence="2">The sequence shown here is derived from an EMBL/GenBank/DDBJ whole genome shotgun (WGS) entry which is preliminary data.</text>
</comment>
<sequence length="121" mass="13440">KKKKKKRFKEEKRQKQTKKTADSLSLPSSSWVLVIPYCSSRVRRSPQPPPPSPQDASGRVGGSSEWERRAGWRPAERTRLLNRPHASPFSQSPEPVLVEVSTEDGTNVSSEPTTQGETGAT</sequence>
<gene>
    <name evidence="2" type="ORF">AMECASPLE_020954</name>
</gene>
<protein>
    <submittedName>
        <fullName evidence="2">Uncharacterized protein</fullName>
    </submittedName>
</protein>
<proteinExistence type="predicted"/>